<evidence type="ECO:0000313" key="1">
    <source>
        <dbReference type="EMBL" id="KAG0586799.1"/>
    </source>
</evidence>
<gene>
    <name evidence="1" type="ORF">KC19_2G118300</name>
</gene>
<protein>
    <submittedName>
        <fullName evidence="1">Uncharacterized protein</fullName>
    </submittedName>
</protein>
<keyword evidence="2" id="KW-1185">Reference proteome</keyword>
<proteinExistence type="predicted"/>
<dbReference type="Proteomes" id="UP000822688">
    <property type="component" value="Chromosome 2"/>
</dbReference>
<dbReference type="EMBL" id="CM026422">
    <property type="protein sequence ID" value="KAG0586799.1"/>
    <property type="molecule type" value="Genomic_DNA"/>
</dbReference>
<reference evidence="1" key="1">
    <citation type="submission" date="2020-06" db="EMBL/GenBank/DDBJ databases">
        <title>WGS assembly of Ceratodon purpureus strain R40.</title>
        <authorList>
            <person name="Carey S.B."/>
            <person name="Jenkins J."/>
            <person name="Shu S."/>
            <person name="Lovell J.T."/>
            <person name="Sreedasyam A."/>
            <person name="Maumus F."/>
            <person name="Tiley G.P."/>
            <person name="Fernandez-Pozo N."/>
            <person name="Barry K."/>
            <person name="Chen C."/>
            <person name="Wang M."/>
            <person name="Lipzen A."/>
            <person name="Daum C."/>
            <person name="Saski C.A."/>
            <person name="Payton A.C."/>
            <person name="Mcbreen J.C."/>
            <person name="Conrad R.E."/>
            <person name="Kollar L.M."/>
            <person name="Olsson S."/>
            <person name="Huttunen S."/>
            <person name="Landis J.B."/>
            <person name="Wickett N.J."/>
            <person name="Johnson M.G."/>
            <person name="Rensing S.A."/>
            <person name="Grimwood J."/>
            <person name="Schmutz J."/>
            <person name="Mcdaniel S.F."/>
        </authorList>
    </citation>
    <scope>NUCLEOTIDE SEQUENCE</scope>
    <source>
        <strain evidence="1">R40</strain>
    </source>
</reference>
<organism evidence="1 2">
    <name type="scientific">Ceratodon purpureus</name>
    <name type="common">Fire moss</name>
    <name type="synonym">Dicranum purpureum</name>
    <dbReference type="NCBI Taxonomy" id="3225"/>
    <lineage>
        <taxon>Eukaryota</taxon>
        <taxon>Viridiplantae</taxon>
        <taxon>Streptophyta</taxon>
        <taxon>Embryophyta</taxon>
        <taxon>Bryophyta</taxon>
        <taxon>Bryophytina</taxon>
        <taxon>Bryopsida</taxon>
        <taxon>Dicranidae</taxon>
        <taxon>Pseudoditrichales</taxon>
        <taxon>Ditrichaceae</taxon>
        <taxon>Ceratodon</taxon>
    </lineage>
</organism>
<dbReference type="AlphaFoldDB" id="A0A8T0IV17"/>
<evidence type="ECO:0000313" key="2">
    <source>
        <dbReference type="Proteomes" id="UP000822688"/>
    </source>
</evidence>
<name>A0A8T0IV17_CERPU</name>
<accession>A0A8T0IV17</accession>
<comment type="caution">
    <text evidence="1">The sequence shown here is derived from an EMBL/GenBank/DDBJ whole genome shotgun (WGS) entry which is preliminary data.</text>
</comment>
<sequence>MDNEACPVKPEAAKLRVPKPIRARQQLLLSALITVYTAHKLPELMSAFASIATLSPQHQSASQGRLHRLAALGKLLPPRLAFLKLPEIDRQSPVPNASGRACGCGSGAWWCVVVRWHGDGVRKRAAGSRRRWLWLRDLS</sequence>